<keyword evidence="1" id="KW-1133">Transmembrane helix</keyword>
<gene>
    <name evidence="2" type="ORF">Q8852_02615</name>
</gene>
<evidence type="ECO:0000313" key="3">
    <source>
        <dbReference type="Proteomes" id="UP001237011"/>
    </source>
</evidence>
<keyword evidence="1" id="KW-0812">Transmembrane</keyword>
<keyword evidence="3" id="KW-1185">Reference proteome</keyword>
<dbReference type="RefSeq" id="WP_305937628.1">
    <property type="nucleotide sequence ID" value="NZ_CP132191.1"/>
</dbReference>
<feature type="transmembrane region" description="Helical" evidence="1">
    <location>
        <begin position="117"/>
        <end position="136"/>
    </location>
</feature>
<reference evidence="2" key="1">
    <citation type="submission" date="2023-08" db="EMBL/GenBank/DDBJ databases">
        <title>Complete genome sequence of Mycoplasma seminis 2200.</title>
        <authorList>
            <person name="Spergser J."/>
        </authorList>
    </citation>
    <scope>NUCLEOTIDE SEQUENCE [LARGE SCALE GENOMIC DNA]</scope>
    <source>
        <strain evidence="2">2200</strain>
    </source>
</reference>
<name>A0ABY9H9U8_9MOLU</name>
<sequence length="176" mass="19908">MSKTKKTSAWAIAFYIYLGLFSALLILVSGVIIPWSIIVKDSGYKLPLVARVLLSIVYAFTIIIFAFTLAWNEKISIYRVANYFFLAGIVLTLFWIPSSKTVDSKMVIDWISFPFDVVLVFILCAIVYLVATFTLSKPLLDKLKTRFSKPKSFLEENETSEIKAEVANTSNPQTKK</sequence>
<organism evidence="2 3">
    <name type="scientific">Mycoplasma seminis</name>
    <dbReference type="NCBI Taxonomy" id="512749"/>
    <lineage>
        <taxon>Bacteria</taxon>
        <taxon>Bacillati</taxon>
        <taxon>Mycoplasmatota</taxon>
        <taxon>Mollicutes</taxon>
        <taxon>Mycoplasmataceae</taxon>
        <taxon>Mycoplasma</taxon>
    </lineage>
</organism>
<proteinExistence type="predicted"/>
<feature type="transmembrane region" description="Helical" evidence="1">
    <location>
        <begin position="49"/>
        <end position="71"/>
    </location>
</feature>
<protein>
    <submittedName>
        <fullName evidence="2">Uncharacterized protein</fullName>
    </submittedName>
</protein>
<evidence type="ECO:0000313" key="2">
    <source>
        <dbReference type="EMBL" id="WLP85191.1"/>
    </source>
</evidence>
<feature type="transmembrane region" description="Helical" evidence="1">
    <location>
        <begin position="12"/>
        <end position="37"/>
    </location>
</feature>
<feature type="transmembrane region" description="Helical" evidence="1">
    <location>
        <begin position="80"/>
        <end position="97"/>
    </location>
</feature>
<dbReference type="Proteomes" id="UP001237011">
    <property type="component" value="Chromosome"/>
</dbReference>
<accession>A0ABY9H9U8</accession>
<evidence type="ECO:0000256" key="1">
    <source>
        <dbReference type="SAM" id="Phobius"/>
    </source>
</evidence>
<keyword evidence="1" id="KW-0472">Membrane</keyword>
<dbReference type="EMBL" id="CP132191">
    <property type="protein sequence ID" value="WLP85191.1"/>
    <property type="molecule type" value="Genomic_DNA"/>
</dbReference>